<dbReference type="InterPro" id="IPR053876">
    <property type="entry name" value="Phage_int_M"/>
</dbReference>
<evidence type="ECO:0000259" key="5">
    <source>
        <dbReference type="Pfam" id="PF22022"/>
    </source>
</evidence>
<keyword evidence="2" id="KW-0229">DNA integration</keyword>
<dbReference type="PATRIC" id="fig|1393736.3.peg.4045"/>
<feature type="domain" description="Phage integrase central" evidence="5">
    <location>
        <begin position="99"/>
        <end position="164"/>
    </location>
</feature>
<dbReference type="Proteomes" id="UP000023464">
    <property type="component" value="Unassembled WGS sequence"/>
</dbReference>
<dbReference type="InterPro" id="IPR010998">
    <property type="entry name" value="Integrase_recombinase_N"/>
</dbReference>
<evidence type="ECO:0000256" key="1">
    <source>
        <dbReference type="ARBA" id="ARBA00008857"/>
    </source>
</evidence>
<dbReference type="PANTHER" id="PTHR30629:SF9">
    <property type="entry name" value="PROTEIN INTB-RELATED"/>
    <property type="match status" value="1"/>
</dbReference>
<evidence type="ECO:0000313" key="6">
    <source>
        <dbReference type="EMBL" id="EYU13534.1"/>
    </source>
</evidence>
<evidence type="ECO:0000313" key="7">
    <source>
        <dbReference type="Proteomes" id="UP000023464"/>
    </source>
</evidence>
<dbReference type="InterPro" id="IPR025166">
    <property type="entry name" value="Integrase_DNA_bind_dom"/>
</dbReference>
<comment type="similarity">
    <text evidence="1">Belongs to the 'phage' integrase family.</text>
</comment>
<evidence type="ECO:0000259" key="4">
    <source>
        <dbReference type="Pfam" id="PF13356"/>
    </source>
</evidence>
<organism evidence="6 7">
    <name type="scientific">Photorhabdus aegyptia</name>
    <dbReference type="NCBI Taxonomy" id="2805098"/>
    <lineage>
        <taxon>Bacteria</taxon>
        <taxon>Pseudomonadati</taxon>
        <taxon>Pseudomonadota</taxon>
        <taxon>Gammaproteobacteria</taxon>
        <taxon>Enterobacterales</taxon>
        <taxon>Morganellaceae</taxon>
        <taxon>Photorhabdus</taxon>
    </lineage>
</organism>
<name>A0A022PDC8_9GAMM</name>
<dbReference type="InterPro" id="IPR050808">
    <property type="entry name" value="Phage_Integrase"/>
</dbReference>
<reference evidence="6 7" key="1">
    <citation type="submission" date="2014-03" db="EMBL/GenBank/DDBJ databases">
        <title>Draft Genome of Photorhabdus luminescens BA1, an Egyptian Isolate.</title>
        <authorList>
            <person name="Ghazal S."/>
            <person name="Hurst S.G.IV."/>
            <person name="Morris K."/>
            <person name="Thomas K."/>
            <person name="Tisa L.S."/>
        </authorList>
    </citation>
    <scope>NUCLEOTIDE SEQUENCE [LARGE SCALE GENOMIC DNA]</scope>
    <source>
        <strain evidence="6 7">BA1</strain>
    </source>
</reference>
<evidence type="ECO:0000256" key="2">
    <source>
        <dbReference type="ARBA" id="ARBA00022908"/>
    </source>
</evidence>
<dbReference type="GO" id="GO:0003677">
    <property type="term" value="F:DNA binding"/>
    <property type="evidence" value="ECO:0007669"/>
    <property type="project" value="UniProtKB-KW"/>
</dbReference>
<protein>
    <submittedName>
        <fullName evidence="6">Uncharacterized protein</fullName>
    </submittedName>
</protein>
<dbReference type="AlphaFoldDB" id="A0A022PDC8"/>
<comment type="caution">
    <text evidence="6">The sequence shown here is derived from an EMBL/GenBank/DDBJ whole genome shotgun (WGS) entry which is preliminary data.</text>
</comment>
<evidence type="ECO:0000256" key="3">
    <source>
        <dbReference type="ARBA" id="ARBA00023125"/>
    </source>
</evidence>
<dbReference type="Gene3D" id="3.30.160.390">
    <property type="entry name" value="Integrase, DNA-binding domain"/>
    <property type="match status" value="1"/>
</dbReference>
<keyword evidence="7" id="KW-1185">Reference proteome</keyword>
<dbReference type="Gene3D" id="1.10.150.130">
    <property type="match status" value="1"/>
</dbReference>
<dbReference type="EMBL" id="JFGV01000080">
    <property type="protein sequence ID" value="EYU13534.1"/>
    <property type="molecule type" value="Genomic_DNA"/>
</dbReference>
<accession>A0A022PDC8</accession>
<dbReference type="InterPro" id="IPR038488">
    <property type="entry name" value="Integrase_DNA-bd_sf"/>
</dbReference>
<feature type="domain" description="Integrase DNA-binding" evidence="4">
    <location>
        <begin position="3"/>
        <end position="86"/>
    </location>
</feature>
<dbReference type="Pfam" id="PF13356">
    <property type="entry name" value="Arm-DNA-bind_3"/>
    <property type="match status" value="1"/>
</dbReference>
<gene>
    <name evidence="6" type="ORF">BA1DRAFT_03963</name>
</gene>
<sequence length="164" mass="18865">MALTDMEARAAKPREKEYKLTDVQGLYLLIKPSGSKRWYLKYRFTGKESRIALGVYPQVTLGKAREQRDSIKIMIRNGINPSKKREVEKQEAIAETLTFEKVARDWHSSNKRWSTMHSERVLGDLRRNVFPAIGNKSIATLEVKDLLAPFKEIESSGRLELASR</sequence>
<dbReference type="PANTHER" id="PTHR30629">
    <property type="entry name" value="PROPHAGE INTEGRASE"/>
    <property type="match status" value="1"/>
</dbReference>
<keyword evidence="3" id="KW-0238">DNA-binding</keyword>
<proteinExistence type="inferred from homology"/>
<dbReference type="GO" id="GO:0015074">
    <property type="term" value="P:DNA integration"/>
    <property type="evidence" value="ECO:0007669"/>
    <property type="project" value="UniProtKB-KW"/>
</dbReference>
<dbReference type="Pfam" id="PF22022">
    <property type="entry name" value="Phage_int_M"/>
    <property type="match status" value="1"/>
</dbReference>